<dbReference type="NCBIfam" id="TIGR01509">
    <property type="entry name" value="HAD-SF-IA-v3"/>
    <property type="match status" value="1"/>
</dbReference>
<dbReference type="InterPro" id="IPR006439">
    <property type="entry name" value="HAD-SF_hydro_IA"/>
</dbReference>
<organism evidence="5 6">
    <name type="scientific">Brenneria alni</name>
    <dbReference type="NCBI Taxonomy" id="71656"/>
    <lineage>
        <taxon>Bacteria</taxon>
        <taxon>Pseudomonadati</taxon>
        <taxon>Pseudomonadota</taxon>
        <taxon>Gammaproteobacteria</taxon>
        <taxon>Enterobacterales</taxon>
        <taxon>Pectobacteriaceae</taxon>
        <taxon>Brenneria</taxon>
    </lineage>
</organism>
<evidence type="ECO:0000256" key="3">
    <source>
        <dbReference type="ARBA" id="ARBA00022801"/>
    </source>
</evidence>
<dbReference type="OrthoDB" id="367448at2"/>
<dbReference type="RefSeq" id="WP_121576422.1">
    <property type="nucleotide sequence ID" value="NZ_MJLZ01000056.1"/>
</dbReference>
<evidence type="ECO:0000313" key="5">
    <source>
        <dbReference type="EMBL" id="RLM18951.1"/>
    </source>
</evidence>
<keyword evidence="4" id="KW-0460">Magnesium</keyword>
<proteinExistence type="predicted"/>
<dbReference type="InterPro" id="IPR023214">
    <property type="entry name" value="HAD_sf"/>
</dbReference>
<accession>A0A421DJN1</accession>
<dbReference type="EMBL" id="MJLZ01000056">
    <property type="protein sequence ID" value="RLM18951.1"/>
    <property type="molecule type" value="Genomic_DNA"/>
</dbReference>
<dbReference type="Proteomes" id="UP000285648">
    <property type="component" value="Unassembled WGS sequence"/>
</dbReference>
<dbReference type="SFLD" id="SFLDS00003">
    <property type="entry name" value="Haloacid_Dehalogenase"/>
    <property type="match status" value="1"/>
</dbReference>
<dbReference type="GO" id="GO:0046872">
    <property type="term" value="F:metal ion binding"/>
    <property type="evidence" value="ECO:0007669"/>
    <property type="project" value="UniProtKB-KW"/>
</dbReference>
<dbReference type="NCBIfam" id="TIGR01549">
    <property type="entry name" value="HAD-SF-IA-v1"/>
    <property type="match status" value="1"/>
</dbReference>
<keyword evidence="2" id="KW-0479">Metal-binding</keyword>
<dbReference type="NCBIfam" id="NF008018">
    <property type="entry name" value="PRK10748.1"/>
    <property type="match status" value="1"/>
</dbReference>
<dbReference type="InterPro" id="IPR036412">
    <property type="entry name" value="HAD-like_sf"/>
</dbReference>
<sequence length="238" mass="27279">MHFYRPLGPIRAITFDLDDTLYDNYEVIRRTKRESINFLQQYHPGLKDFQEEDLQRLRDELREREPEIYHDVTEWRRRAVEQGMINIGLSADQAAQGAQAAMENLAQWRSRITVSEETHRTLATLAERMPLAAITNGNADPYRFGLDRYFAFILRAGPHGRSKPFADMYHLAAEKFDLPLSQILHVGDDLTADVAGAVRCGVQACWINLREGNLMCIDDARLLPHIEISRLASLTALL</sequence>
<dbReference type="GO" id="GO:0016787">
    <property type="term" value="F:hydrolase activity"/>
    <property type="evidence" value="ECO:0007669"/>
    <property type="project" value="UniProtKB-KW"/>
</dbReference>
<keyword evidence="6" id="KW-1185">Reference proteome</keyword>
<dbReference type="SFLD" id="SFLDG01129">
    <property type="entry name" value="C1.5:_HAD__Beta-PGM__Phosphata"/>
    <property type="match status" value="1"/>
</dbReference>
<dbReference type="PANTHER" id="PTHR46470">
    <property type="entry name" value="N-ACYLNEURAMINATE-9-PHOSPHATASE"/>
    <property type="match status" value="1"/>
</dbReference>
<reference evidence="5 6" key="1">
    <citation type="submission" date="2016-09" db="EMBL/GenBank/DDBJ databases">
        <authorList>
            <person name="Doonan J."/>
            <person name="Pachebat J.A."/>
            <person name="Golyshin P.N."/>
            <person name="Denman S."/>
            <person name="Mcdonald J.E."/>
        </authorList>
    </citation>
    <scope>NUCLEOTIDE SEQUENCE [LARGE SCALE GENOMIC DNA]</scope>
    <source>
        <strain evidence="5 6">NCPPB 3934</strain>
    </source>
</reference>
<comment type="cofactor">
    <cofactor evidence="1">
        <name>Mg(2+)</name>
        <dbReference type="ChEBI" id="CHEBI:18420"/>
    </cofactor>
</comment>
<dbReference type="SUPFAM" id="SSF56784">
    <property type="entry name" value="HAD-like"/>
    <property type="match status" value="1"/>
</dbReference>
<dbReference type="Gene3D" id="3.40.50.1000">
    <property type="entry name" value="HAD superfamily/HAD-like"/>
    <property type="match status" value="1"/>
</dbReference>
<dbReference type="InterPro" id="IPR051400">
    <property type="entry name" value="HAD-like_hydrolase"/>
</dbReference>
<gene>
    <name evidence="5" type="ORF">BIY29_17445</name>
</gene>
<dbReference type="PANTHER" id="PTHR46470:SF4">
    <property type="entry name" value="5-AMINO-6-(5-PHOSPHO-D-RIBITYLAMINO)URACIL PHOSPHATASE YIGB"/>
    <property type="match status" value="1"/>
</dbReference>
<comment type="caution">
    <text evidence="5">The sequence shown here is derived from an EMBL/GenBank/DDBJ whole genome shotgun (WGS) entry which is preliminary data.</text>
</comment>
<name>A0A421DJN1_9GAMM</name>
<dbReference type="GO" id="GO:0009231">
    <property type="term" value="P:riboflavin biosynthetic process"/>
    <property type="evidence" value="ECO:0007669"/>
    <property type="project" value="TreeGrafter"/>
</dbReference>
<dbReference type="Gene3D" id="1.20.120.1600">
    <property type="match status" value="1"/>
</dbReference>
<evidence type="ECO:0000256" key="2">
    <source>
        <dbReference type="ARBA" id="ARBA00022723"/>
    </source>
</evidence>
<evidence type="ECO:0000313" key="6">
    <source>
        <dbReference type="Proteomes" id="UP000285648"/>
    </source>
</evidence>
<protein>
    <submittedName>
        <fullName evidence="5">Flavin mononucleotide phosphatase</fullName>
    </submittedName>
</protein>
<dbReference type="AlphaFoldDB" id="A0A421DJN1"/>
<keyword evidence="3" id="KW-0378">Hydrolase</keyword>
<evidence type="ECO:0000256" key="1">
    <source>
        <dbReference type="ARBA" id="ARBA00001946"/>
    </source>
</evidence>
<evidence type="ECO:0000256" key="4">
    <source>
        <dbReference type="ARBA" id="ARBA00022842"/>
    </source>
</evidence>
<dbReference type="Pfam" id="PF00702">
    <property type="entry name" value="Hydrolase"/>
    <property type="match status" value="1"/>
</dbReference>